<comment type="caution">
    <text evidence="1">The sequence shown here is derived from an EMBL/GenBank/DDBJ whole genome shotgun (WGS) entry which is preliminary data.</text>
</comment>
<protein>
    <submittedName>
        <fullName evidence="1">Uncharacterized protein</fullName>
    </submittedName>
</protein>
<accession>A0A9Q3GZY2</accession>
<keyword evidence="2" id="KW-1185">Reference proteome</keyword>
<reference evidence="1" key="1">
    <citation type="submission" date="2021-03" db="EMBL/GenBank/DDBJ databases">
        <title>Draft genome sequence of rust myrtle Austropuccinia psidii MF-1, a brazilian biotype.</title>
        <authorList>
            <person name="Quecine M.C."/>
            <person name="Pachon D.M.R."/>
            <person name="Bonatelli M.L."/>
            <person name="Correr F.H."/>
            <person name="Franceschini L.M."/>
            <person name="Leite T.F."/>
            <person name="Margarido G.R.A."/>
            <person name="Almeida C.A."/>
            <person name="Ferrarezi J.A."/>
            <person name="Labate C.A."/>
        </authorList>
    </citation>
    <scope>NUCLEOTIDE SEQUENCE</scope>
    <source>
        <strain evidence="1">MF-1</strain>
    </source>
</reference>
<gene>
    <name evidence="1" type="ORF">O181_024270</name>
</gene>
<sequence length="181" mass="20040">MSLKAQTHFNTISNVWVITPHGATQQFGKLTFVDEMTPALPPGHITPLPFFLSGLDLLPHPRLLLPMLSMLRCPHRPPDKVPKLPPHLCPHHSLCFHTPALTILTLVNLPFLCLSSALPTWLQCSVPSLHSRDALPTWIQCNIPSLHSHGSNAASHPYAHMVPSRHIFSATYHSHASILDP</sequence>
<name>A0A9Q3GZY2_9BASI</name>
<organism evidence="1 2">
    <name type="scientific">Austropuccinia psidii MF-1</name>
    <dbReference type="NCBI Taxonomy" id="1389203"/>
    <lineage>
        <taxon>Eukaryota</taxon>
        <taxon>Fungi</taxon>
        <taxon>Dikarya</taxon>
        <taxon>Basidiomycota</taxon>
        <taxon>Pucciniomycotina</taxon>
        <taxon>Pucciniomycetes</taxon>
        <taxon>Pucciniales</taxon>
        <taxon>Sphaerophragmiaceae</taxon>
        <taxon>Austropuccinia</taxon>
    </lineage>
</organism>
<evidence type="ECO:0000313" key="2">
    <source>
        <dbReference type="Proteomes" id="UP000765509"/>
    </source>
</evidence>
<evidence type="ECO:0000313" key="1">
    <source>
        <dbReference type="EMBL" id="MBW0484555.1"/>
    </source>
</evidence>
<dbReference type="AlphaFoldDB" id="A0A9Q3GZY2"/>
<dbReference type="Proteomes" id="UP000765509">
    <property type="component" value="Unassembled WGS sequence"/>
</dbReference>
<dbReference type="EMBL" id="AVOT02007738">
    <property type="protein sequence ID" value="MBW0484555.1"/>
    <property type="molecule type" value="Genomic_DNA"/>
</dbReference>
<proteinExistence type="predicted"/>